<gene>
    <name evidence="2" type="ORF">ELQ92_12725</name>
</gene>
<sequence>MQSTWPGRTGPTDFRLPDGRDEDELVSTGDFAGCTFPLWFEPVLGVALRGDMVAANGAGYKIVSDRIVEVFDDLDVVGFLSTPADLRDGEGRRVPGFHMLHALPEAPGHEVRPFFRDLPHVWMFEVSARVRWELARRGIGDLRIRPARVVHECASRIVSDPSVLEAP</sequence>
<dbReference type="OrthoDB" id="5111067at2"/>
<name>A0A444Q6Z5_9MICO</name>
<dbReference type="RefSeq" id="WP_128499544.1">
    <property type="nucleotide sequence ID" value="NZ_RZNC01000004.1"/>
</dbReference>
<dbReference type="EMBL" id="RZNC01000004">
    <property type="protein sequence ID" value="RWZ59674.1"/>
    <property type="molecule type" value="Genomic_DNA"/>
</dbReference>
<accession>A0A444Q6Z5</accession>
<keyword evidence="3" id="KW-1185">Reference proteome</keyword>
<reference evidence="2 3" key="1">
    <citation type="submission" date="2018-12" db="EMBL/GenBank/DDBJ databases">
        <authorList>
            <person name="Li F."/>
        </authorList>
    </citation>
    <scope>NUCLEOTIDE SEQUENCE [LARGE SCALE GENOMIC DNA]</scope>
    <source>
        <strain evidence="2 3">8H24J-4-2</strain>
    </source>
</reference>
<protein>
    <submittedName>
        <fullName evidence="2">Uncharacterized protein</fullName>
    </submittedName>
</protein>
<feature type="region of interest" description="Disordered" evidence="1">
    <location>
        <begin position="1"/>
        <end position="20"/>
    </location>
</feature>
<evidence type="ECO:0000313" key="2">
    <source>
        <dbReference type="EMBL" id="RWZ59674.1"/>
    </source>
</evidence>
<proteinExistence type="predicted"/>
<dbReference type="AlphaFoldDB" id="A0A444Q6Z5"/>
<dbReference type="Proteomes" id="UP000288603">
    <property type="component" value="Unassembled WGS sequence"/>
</dbReference>
<evidence type="ECO:0000313" key="3">
    <source>
        <dbReference type="Proteomes" id="UP000288603"/>
    </source>
</evidence>
<comment type="caution">
    <text evidence="2">The sequence shown here is derived from an EMBL/GenBank/DDBJ whole genome shotgun (WGS) entry which is preliminary data.</text>
</comment>
<organism evidence="2 3">
    <name type="scientific">Labedella populi</name>
    <dbReference type="NCBI Taxonomy" id="2498850"/>
    <lineage>
        <taxon>Bacteria</taxon>
        <taxon>Bacillati</taxon>
        <taxon>Actinomycetota</taxon>
        <taxon>Actinomycetes</taxon>
        <taxon>Micrococcales</taxon>
        <taxon>Microbacteriaceae</taxon>
        <taxon>Labedella</taxon>
    </lineage>
</organism>
<evidence type="ECO:0000256" key="1">
    <source>
        <dbReference type="SAM" id="MobiDB-lite"/>
    </source>
</evidence>